<dbReference type="GO" id="GO:2001070">
    <property type="term" value="F:starch binding"/>
    <property type="evidence" value="ECO:0007669"/>
    <property type="project" value="InterPro"/>
</dbReference>
<dbReference type="SMART" id="SM01065">
    <property type="entry name" value="CBM_2"/>
    <property type="match status" value="1"/>
</dbReference>
<dbReference type="PANTHER" id="PTHR15048:SF0">
    <property type="entry name" value="STARCH-BINDING DOMAIN-CONTAINING PROTEIN 1"/>
    <property type="match status" value="1"/>
</dbReference>
<comment type="caution">
    <text evidence="3">The sequence shown here is derived from an EMBL/GenBank/DDBJ whole genome shotgun (WGS) entry which is preliminary data.</text>
</comment>
<keyword evidence="1" id="KW-0175">Coiled coil</keyword>
<organism evidence="3 4">
    <name type="scientific">Symbiodinium necroappetens</name>
    <dbReference type="NCBI Taxonomy" id="1628268"/>
    <lineage>
        <taxon>Eukaryota</taxon>
        <taxon>Sar</taxon>
        <taxon>Alveolata</taxon>
        <taxon>Dinophyceae</taxon>
        <taxon>Suessiales</taxon>
        <taxon>Symbiodiniaceae</taxon>
        <taxon>Symbiodinium</taxon>
    </lineage>
</organism>
<reference evidence="3" key="1">
    <citation type="submission" date="2021-02" db="EMBL/GenBank/DDBJ databases">
        <authorList>
            <person name="Dougan E. K."/>
            <person name="Rhodes N."/>
            <person name="Thang M."/>
            <person name="Chan C."/>
        </authorList>
    </citation>
    <scope>NUCLEOTIDE SEQUENCE</scope>
</reference>
<dbReference type="Pfam" id="PF00686">
    <property type="entry name" value="CBM_20"/>
    <property type="match status" value="1"/>
</dbReference>
<dbReference type="PROSITE" id="PS51166">
    <property type="entry name" value="CBM20"/>
    <property type="match status" value="1"/>
</dbReference>
<sequence>MSKSQQPSPAMSRQPLRQYTFTLSAHTAPGDTIKLVGDHEALGRWNVSQGKEMQCTNFPKWTVEVNLLPSVEFRYKYVKVRADGQNEWESCENRHFRGQHHHHIEDEFNVRKPPVEEDFLVVPARKARGGPEEVQEGSGVIFHSNTFAHLEFVKREFANVKAELEELRGSLKATTQALKKAAGEEDSKIEAQVLELRGHLEDFQAEQNEQKKAQEQMRRSFSDLRLEAKADRLVPQIFDKIKEKAVDEMLPRILAQLREDLRAQPLGFMVAWSGVLALRFRGFPSQLVALKELMDGSFGGLCPEGSGSKFPKATLGALRAGQRLDPEQLQKLQGLCARASSRLSAASLRLEVSALSLVAYENRALERRFGTLPLPLGTETSEPDVAPPPEEQLKASEAVFKETLDSGYWVHASRDGNREPHYRDPAPGTTLVWDFGKLSGRTEIDALLQELAAFAQEVEAALPGLYSFFEHRALHMTVRAVKG</sequence>
<dbReference type="EMBL" id="CAJNJA010008198">
    <property type="protein sequence ID" value="CAE7233947.1"/>
    <property type="molecule type" value="Genomic_DNA"/>
</dbReference>
<evidence type="ECO:0000259" key="2">
    <source>
        <dbReference type="PROSITE" id="PS51166"/>
    </source>
</evidence>
<evidence type="ECO:0000256" key="1">
    <source>
        <dbReference type="SAM" id="Coils"/>
    </source>
</evidence>
<dbReference type="PANTHER" id="PTHR15048">
    <property type="entry name" value="STARCH-BINDING DOMAIN-CONTAINING PROTEIN 1"/>
    <property type="match status" value="1"/>
</dbReference>
<dbReference type="InterPro" id="IPR002044">
    <property type="entry name" value="CBM20"/>
</dbReference>
<evidence type="ECO:0000313" key="3">
    <source>
        <dbReference type="EMBL" id="CAE7233947.1"/>
    </source>
</evidence>
<dbReference type="AlphaFoldDB" id="A0A812KPX0"/>
<dbReference type="InterPro" id="IPR013783">
    <property type="entry name" value="Ig-like_fold"/>
</dbReference>
<dbReference type="InterPro" id="IPR013784">
    <property type="entry name" value="Carb-bd-like_fold"/>
</dbReference>
<dbReference type="OrthoDB" id="2139710at2759"/>
<accession>A0A812KPX0</accession>
<dbReference type="Gene3D" id="2.60.40.10">
    <property type="entry name" value="Immunoglobulins"/>
    <property type="match status" value="1"/>
</dbReference>
<evidence type="ECO:0000313" key="4">
    <source>
        <dbReference type="Proteomes" id="UP000601435"/>
    </source>
</evidence>
<dbReference type="CDD" id="cd05467">
    <property type="entry name" value="CBM20"/>
    <property type="match status" value="1"/>
</dbReference>
<gene>
    <name evidence="3" type="ORF">SNEC2469_LOCUS3796</name>
</gene>
<name>A0A812KPX0_9DINO</name>
<protein>
    <recommendedName>
        <fullName evidence="2">CBM20 domain-containing protein</fullName>
    </recommendedName>
</protein>
<dbReference type="Proteomes" id="UP000601435">
    <property type="component" value="Unassembled WGS sequence"/>
</dbReference>
<feature type="coiled-coil region" evidence="1">
    <location>
        <begin position="150"/>
        <end position="220"/>
    </location>
</feature>
<dbReference type="SUPFAM" id="SSF49452">
    <property type="entry name" value="Starch-binding domain-like"/>
    <property type="match status" value="1"/>
</dbReference>
<keyword evidence="4" id="KW-1185">Reference proteome</keyword>
<feature type="domain" description="CBM20" evidence="2">
    <location>
        <begin position="11"/>
        <end position="117"/>
    </location>
</feature>
<proteinExistence type="predicted"/>
<dbReference type="GO" id="GO:0016020">
    <property type="term" value="C:membrane"/>
    <property type="evidence" value="ECO:0007669"/>
    <property type="project" value="TreeGrafter"/>
</dbReference>